<sequence length="277" mass="31985">MNLDWNDLHYFVLLVEKETLTAAANALDVEHGTVSRRIERLEKQLGLHLFNRINKRYLLTDDGRDLYAEAKKLQLNIKQFAQTAQDKCQSMGEVTVSAPPFVANSLITPLLAHFYRRFRHIRLILNSDSGLSNLHRSQADIALRIAQPKQDDLVAHRLMNVEYRWFAHRDYLACTPESERQFLSLNLTGTHQQWLQTQLTGKSVRFACNDFNIMKSAVLQQLGVGLLPVCYIDSPDLAAVKNMEYFRAPLYLVMHEDVRQSQKVRMAADFLIENLRD</sequence>
<dbReference type="Pfam" id="PF00126">
    <property type="entry name" value="HTH_1"/>
    <property type="match status" value="1"/>
</dbReference>
<organism evidence="6 7">
    <name type="scientific">Mannheimia succiniciproducens (strain KCTC 0769BP / MBEL55E)</name>
    <dbReference type="NCBI Taxonomy" id="221988"/>
    <lineage>
        <taxon>Bacteria</taxon>
        <taxon>Pseudomonadati</taxon>
        <taxon>Pseudomonadota</taxon>
        <taxon>Gammaproteobacteria</taxon>
        <taxon>Pasteurellales</taxon>
        <taxon>Pasteurellaceae</taxon>
        <taxon>Basfia</taxon>
    </lineage>
</organism>
<accession>Q65QZ7</accession>
<keyword evidence="4" id="KW-0804">Transcription</keyword>
<feature type="domain" description="HTH lysR-type" evidence="5">
    <location>
        <begin position="3"/>
        <end position="60"/>
    </location>
</feature>
<dbReference type="HOGENOM" id="CLU_039613_2_1_6"/>
<proteinExistence type="inferred from homology"/>
<dbReference type="SUPFAM" id="SSF53850">
    <property type="entry name" value="Periplasmic binding protein-like II"/>
    <property type="match status" value="1"/>
</dbReference>
<dbReference type="Proteomes" id="UP000000607">
    <property type="component" value="Chromosome"/>
</dbReference>
<evidence type="ECO:0000256" key="1">
    <source>
        <dbReference type="ARBA" id="ARBA00009437"/>
    </source>
</evidence>
<dbReference type="Gene3D" id="3.40.190.290">
    <property type="match status" value="1"/>
</dbReference>
<dbReference type="KEGG" id="msu:MS2006"/>
<dbReference type="GO" id="GO:0006351">
    <property type="term" value="P:DNA-templated transcription"/>
    <property type="evidence" value="ECO:0007669"/>
    <property type="project" value="TreeGrafter"/>
</dbReference>
<evidence type="ECO:0000313" key="6">
    <source>
        <dbReference type="EMBL" id="AAU38613.1"/>
    </source>
</evidence>
<name>Q65QZ7_MANSM</name>
<dbReference type="GO" id="GO:0003700">
    <property type="term" value="F:DNA-binding transcription factor activity"/>
    <property type="evidence" value="ECO:0007669"/>
    <property type="project" value="InterPro"/>
</dbReference>
<protein>
    <submittedName>
        <fullName evidence="6">LysR protein</fullName>
    </submittedName>
</protein>
<dbReference type="InterPro" id="IPR036390">
    <property type="entry name" value="WH_DNA-bd_sf"/>
</dbReference>
<dbReference type="PANTHER" id="PTHR30537">
    <property type="entry name" value="HTH-TYPE TRANSCRIPTIONAL REGULATOR"/>
    <property type="match status" value="1"/>
</dbReference>
<dbReference type="GO" id="GO:0043565">
    <property type="term" value="F:sequence-specific DNA binding"/>
    <property type="evidence" value="ECO:0007669"/>
    <property type="project" value="TreeGrafter"/>
</dbReference>
<keyword evidence="3" id="KW-0238">DNA-binding</keyword>
<dbReference type="SUPFAM" id="SSF46785">
    <property type="entry name" value="Winged helix' DNA-binding domain"/>
    <property type="match status" value="1"/>
</dbReference>
<evidence type="ECO:0000256" key="3">
    <source>
        <dbReference type="ARBA" id="ARBA00023125"/>
    </source>
</evidence>
<dbReference type="Gene3D" id="1.10.10.10">
    <property type="entry name" value="Winged helix-like DNA-binding domain superfamily/Winged helix DNA-binding domain"/>
    <property type="match status" value="1"/>
</dbReference>
<dbReference type="STRING" id="221988.MS2006"/>
<comment type="similarity">
    <text evidence="1">Belongs to the LysR transcriptional regulatory family.</text>
</comment>
<keyword evidence="7" id="KW-1185">Reference proteome</keyword>
<evidence type="ECO:0000259" key="5">
    <source>
        <dbReference type="PROSITE" id="PS50931"/>
    </source>
</evidence>
<dbReference type="InterPro" id="IPR036388">
    <property type="entry name" value="WH-like_DNA-bd_sf"/>
</dbReference>
<gene>
    <name evidence="6" type="primary">lysR</name>
    <name evidence="6" type="ordered locus">MS2006</name>
</gene>
<dbReference type="PANTHER" id="PTHR30537:SF3">
    <property type="entry name" value="TRANSCRIPTIONAL REGULATORY PROTEIN"/>
    <property type="match status" value="1"/>
</dbReference>
<dbReference type="OrthoDB" id="570111at2"/>
<dbReference type="PRINTS" id="PR00039">
    <property type="entry name" value="HTHLYSR"/>
</dbReference>
<dbReference type="InterPro" id="IPR005119">
    <property type="entry name" value="LysR_subst-bd"/>
</dbReference>
<dbReference type="eggNOG" id="COG0583">
    <property type="taxonomic scope" value="Bacteria"/>
</dbReference>
<evidence type="ECO:0000256" key="2">
    <source>
        <dbReference type="ARBA" id="ARBA00023015"/>
    </source>
</evidence>
<evidence type="ECO:0000256" key="4">
    <source>
        <dbReference type="ARBA" id="ARBA00023163"/>
    </source>
</evidence>
<dbReference type="Pfam" id="PF03466">
    <property type="entry name" value="LysR_substrate"/>
    <property type="match status" value="1"/>
</dbReference>
<dbReference type="InterPro" id="IPR000847">
    <property type="entry name" value="LysR_HTH_N"/>
</dbReference>
<dbReference type="AlphaFoldDB" id="Q65QZ7"/>
<reference evidence="6 7" key="1">
    <citation type="journal article" date="2004" name="Nat. Biotechnol.">
        <title>The genome sequence of the capnophilic rumen bacterium Mannheimia succiniciproducens.</title>
        <authorList>
            <person name="Hong S.H."/>
            <person name="Kim J.S."/>
            <person name="Lee S.Y."/>
            <person name="In Y.H."/>
            <person name="Choi S.S."/>
            <person name="Rih J.-K."/>
            <person name="Kim C.H."/>
            <person name="Jeong H."/>
            <person name="Hur C.G."/>
            <person name="Kim J.J."/>
        </authorList>
    </citation>
    <scope>NUCLEOTIDE SEQUENCE [LARGE SCALE GENOMIC DNA]</scope>
    <source>
        <strain evidence="7">KCTC 0769BP / MBEL55E</strain>
    </source>
</reference>
<dbReference type="PROSITE" id="PS50931">
    <property type="entry name" value="HTH_LYSR"/>
    <property type="match status" value="1"/>
</dbReference>
<dbReference type="EMBL" id="AE016827">
    <property type="protein sequence ID" value="AAU38613.1"/>
    <property type="molecule type" value="Genomic_DNA"/>
</dbReference>
<dbReference type="RefSeq" id="WP_011201164.1">
    <property type="nucleotide sequence ID" value="NC_006300.1"/>
</dbReference>
<keyword evidence="2" id="KW-0805">Transcription regulation</keyword>
<evidence type="ECO:0000313" key="7">
    <source>
        <dbReference type="Proteomes" id="UP000000607"/>
    </source>
</evidence>
<dbReference type="InterPro" id="IPR058163">
    <property type="entry name" value="LysR-type_TF_proteobact-type"/>
</dbReference>